<protein>
    <recommendedName>
        <fullName evidence="1">N-acetyltransferase domain-containing protein</fullName>
    </recommendedName>
</protein>
<evidence type="ECO:0000259" key="1">
    <source>
        <dbReference type="Pfam" id="PF13302"/>
    </source>
</evidence>
<dbReference type="RefSeq" id="XP_007837791.1">
    <property type="nucleotide sequence ID" value="XM_007839600.1"/>
</dbReference>
<dbReference type="InterPro" id="IPR016181">
    <property type="entry name" value="Acyl_CoA_acyltransferase"/>
</dbReference>
<dbReference type="InterPro" id="IPR000182">
    <property type="entry name" value="GNAT_dom"/>
</dbReference>
<proteinExistence type="predicted"/>
<dbReference type="Gene3D" id="3.40.630.30">
    <property type="match status" value="1"/>
</dbReference>
<dbReference type="EMBL" id="KI912116">
    <property type="protein sequence ID" value="ETS77145.1"/>
    <property type="molecule type" value="Genomic_DNA"/>
</dbReference>
<evidence type="ECO:0000313" key="3">
    <source>
        <dbReference type="Proteomes" id="UP000030651"/>
    </source>
</evidence>
<dbReference type="OrthoDB" id="41238at2759"/>
<dbReference type="GO" id="GO:1990189">
    <property type="term" value="F:protein N-terminal-serine acetyltransferase activity"/>
    <property type="evidence" value="ECO:0007669"/>
    <property type="project" value="TreeGrafter"/>
</dbReference>
<gene>
    <name evidence="2" type="ORF">PFICI_11019</name>
</gene>
<dbReference type="eggNOG" id="ENOG502RZT0">
    <property type="taxonomic scope" value="Eukaryota"/>
</dbReference>
<dbReference type="PANTHER" id="PTHR43441:SF2">
    <property type="entry name" value="FAMILY ACETYLTRANSFERASE, PUTATIVE (AFU_ORTHOLOGUE AFUA_7G00850)-RELATED"/>
    <property type="match status" value="1"/>
</dbReference>
<dbReference type="InterPro" id="IPR051908">
    <property type="entry name" value="Ribosomal_N-acetyltransferase"/>
</dbReference>
<dbReference type="FunFam" id="3.40.630.30:FF:000047">
    <property type="entry name" value="Acetyltransferase, GNAT family"/>
    <property type="match status" value="1"/>
</dbReference>
<keyword evidence="3" id="KW-1185">Reference proteome</keyword>
<dbReference type="GeneID" id="19276032"/>
<dbReference type="HOGENOM" id="CLU_013985_1_2_1"/>
<evidence type="ECO:0000313" key="2">
    <source>
        <dbReference type="EMBL" id="ETS77145.1"/>
    </source>
</evidence>
<dbReference type="InParanoid" id="W3WTH3"/>
<dbReference type="Proteomes" id="UP000030651">
    <property type="component" value="Unassembled WGS sequence"/>
</dbReference>
<organism evidence="2 3">
    <name type="scientific">Pestalotiopsis fici (strain W106-1 / CGMCC3.15140)</name>
    <dbReference type="NCBI Taxonomy" id="1229662"/>
    <lineage>
        <taxon>Eukaryota</taxon>
        <taxon>Fungi</taxon>
        <taxon>Dikarya</taxon>
        <taxon>Ascomycota</taxon>
        <taxon>Pezizomycotina</taxon>
        <taxon>Sordariomycetes</taxon>
        <taxon>Xylariomycetidae</taxon>
        <taxon>Amphisphaeriales</taxon>
        <taxon>Sporocadaceae</taxon>
        <taxon>Pestalotiopsis</taxon>
    </lineage>
</organism>
<reference evidence="3" key="1">
    <citation type="journal article" date="2015" name="BMC Genomics">
        <title>Genomic and transcriptomic analysis of the endophytic fungus Pestalotiopsis fici reveals its lifestyle and high potential for synthesis of natural products.</title>
        <authorList>
            <person name="Wang X."/>
            <person name="Zhang X."/>
            <person name="Liu L."/>
            <person name="Xiang M."/>
            <person name="Wang W."/>
            <person name="Sun X."/>
            <person name="Che Y."/>
            <person name="Guo L."/>
            <person name="Liu G."/>
            <person name="Guo L."/>
            <person name="Wang C."/>
            <person name="Yin W.B."/>
            <person name="Stadler M."/>
            <person name="Zhang X."/>
            <person name="Liu X."/>
        </authorList>
    </citation>
    <scope>NUCLEOTIDE SEQUENCE [LARGE SCALE GENOMIC DNA]</scope>
    <source>
        <strain evidence="3">W106-1 / CGMCC3.15140</strain>
    </source>
</reference>
<sequence length="280" mass="31488">MATRLYRHLQQHPTRMMASISAATKPPITSGRIPVIYSNAESRRLLMTSPSPQIGPLAPQTLVLPPPHCRLDGRYTSLVPLKPEHSASLFKHLGGVQNDHLWRYMFSGGYGEEAQFQKAIADWSQSSDPLYFSVMSGPRSDPLAQPAGLISLMSIVPSHRRIEIGCITFGSLLQRSTAATEACFLLMQHAFEDLGNSRVEWKADELNKPSLAAAERLGFSFEGVFRKHMVIKGRYRDTAWYSTTEDEWTRLKQGFDDWLADDNFDSKGQQRRSLGQCRST</sequence>
<dbReference type="OMA" id="FRKHMVI"/>
<dbReference type="AlphaFoldDB" id="W3WTH3"/>
<name>W3WTH3_PESFW</name>
<feature type="domain" description="N-acetyltransferase" evidence="1">
    <location>
        <begin position="78"/>
        <end position="219"/>
    </location>
</feature>
<dbReference type="PANTHER" id="PTHR43441">
    <property type="entry name" value="RIBOSOMAL-PROTEIN-SERINE ACETYLTRANSFERASE"/>
    <property type="match status" value="1"/>
</dbReference>
<dbReference type="SUPFAM" id="SSF55729">
    <property type="entry name" value="Acyl-CoA N-acyltransferases (Nat)"/>
    <property type="match status" value="1"/>
</dbReference>
<dbReference type="Pfam" id="PF13302">
    <property type="entry name" value="Acetyltransf_3"/>
    <property type="match status" value="1"/>
</dbReference>
<dbReference type="KEGG" id="pfy:PFICI_11019"/>
<accession>W3WTH3</accession>
<dbReference type="GO" id="GO:0008999">
    <property type="term" value="F:protein-N-terminal-alanine acetyltransferase activity"/>
    <property type="evidence" value="ECO:0007669"/>
    <property type="project" value="TreeGrafter"/>
</dbReference>